<reference evidence="10" key="1">
    <citation type="journal article" date="2021" name="PeerJ">
        <title>Extensive microbial diversity within the chicken gut microbiome revealed by metagenomics and culture.</title>
        <authorList>
            <person name="Gilroy R."/>
            <person name="Ravi A."/>
            <person name="Getino M."/>
            <person name="Pursley I."/>
            <person name="Horton D.L."/>
            <person name="Alikhan N.F."/>
            <person name="Baker D."/>
            <person name="Gharbi K."/>
            <person name="Hall N."/>
            <person name="Watson M."/>
            <person name="Adriaenssens E.M."/>
            <person name="Foster-Nyarko E."/>
            <person name="Jarju S."/>
            <person name="Secka A."/>
            <person name="Antonio M."/>
            <person name="Oren A."/>
            <person name="Chaudhuri R.R."/>
            <person name="La Ragione R."/>
            <person name="Hildebrand F."/>
            <person name="Pallen M.J."/>
        </authorList>
    </citation>
    <scope>NUCLEOTIDE SEQUENCE</scope>
    <source>
        <strain evidence="10">ChiBcolR8-3208</strain>
    </source>
</reference>
<keyword evidence="5" id="KW-0547">Nucleotide-binding</keyword>
<dbReference type="EMBL" id="DWXZ01000213">
    <property type="protein sequence ID" value="HJB38405.1"/>
    <property type="molecule type" value="Genomic_DNA"/>
</dbReference>
<dbReference type="GO" id="GO:0005524">
    <property type="term" value="F:ATP binding"/>
    <property type="evidence" value="ECO:0007669"/>
    <property type="project" value="UniProtKB-KW"/>
</dbReference>
<evidence type="ECO:0000256" key="5">
    <source>
        <dbReference type="ARBA" id="ARBA00022741"/>
    </source>
</evidence>
<name>A0A9D2S0P6_9FIRM</name>
<dbReference type="GO" id="GO:0016301">
    <property type="term" value="F:kinase activity"/>
    <property type="evidence" value="ECO:0007669"/>
    <property type="project" value="UniProtKB-KW"/>
</dbReference>
<keyword evidence="6" id="KW-0418">Kinase</keyword>
<sequence>MQVVLGLGTNLGDREANLARALDALERLEGTQIVKLSNLYETEPFDVISQQEDYLNCCVLLETSLKPQRLLEHCLEIEKSLGRVRLEYHGARTMDIDILLCEGFSSDTPQLTVPHPHIRERAFVLVPLSDLFPLHSAFGYAFHEAYEAVDKSGVALYK</sequence>
<evidence type="ECO:0000256" key="6">
    <source>
        <dbReference type="ARBA" id="ARBA00022777"/>
    </source>
</evidence>
<dbReference type="AlphaFoldDB" id="A0A9D2S0P6"/>
<gene>
    <name evidence="10" type="primary">folK</name>
    <name evidence="10" type="ORF">H9942_10135</name>
</gene>
<dbReference type="Pfam" id="PF01288">
    <property type="entry name" value="HPPK"/>
    <property type="match status" value="1"/>
</dbReference>
<protein>
    <recommendedName>
        <fullName evidence="3">2-amino-4-hydroxy-6-hydroxymethyldihydropteridine diphosphokinase</fullName>
        <ecNumber evidence="3">2.7.6.3</ecNumber>
    </recommendedName>
</protein>
<keyword evidence="7" id="KW-0067">ATP-binding</keyword>
<reference evidence="10" key="2">
    <citation type="submission" date="2021-04" db="EMBL/GenBank/DDBJ databases">
        <authorList>
            <person name="Gilroy R."/>
        </authorList>
    </citation>
    <scope>NUCLEOTIDE SEQUENCE</scope>
    <source>
        <strain evidence="10">ChiBcolR8-3208</strain>
    </source>
</reference>
<dbReference type="InterPro" id="IPR000550">
    <property type="entry name" value="Hppk"/>
</dbReference>
<evidence type="ECO:0000256" key="4">
    <source>
        <dbReference type="ARBA" id="ARBA00022679"/>
    </source>
</evidence>
<dbReference type="PANTHER" id="PTHR43071:SF1">
    <property type="entry name" value="2-AMINO-4-HYDROXY-6-HYDROXYMETHYLDIHYDROPTERIDINE PYROPHOSPHOKINASE"/>
    <property type="match status" value="1"/>
</dbReference>
<evidence type="ECO:0000259" key="9">
    <source>
        <dbReference type="Pfam" id="PF01288"/>
    </source>
</evidence>
<keyword evidence="4 10" id="KW-0808">Transferase</keyword>
<evidence type="ECO:0000256" key="3">
    <source>
        <dbReference type="ARBA" id="ARBA00013253"/>
    </source>
</evidence>
<dbReference type="Proteomes" id="UP000824214">
    <property type="component" value="Unassembled WGS sequence"/>
</dbReference>
<evidence type="ECO:0000313" key="11">
    <source>
        <dbReference type="Proteomes" id="UP000824214"/>
    </source>
</evidence>
<dbReference type="Gene3D" id="3.30.70.560">
    <property type="entry name" value="7,8-Dihydro-6-hydroxymethylpterin-pyrophosphokinase HPPK"/>
    <property type="match status" value="1"/>
</dbReference>
<accession>A0A9D2S0P6</accession>
<dbReference type="SUPFAM" id="SSF55083">
    <property type="entry name" value="6-hydroxymethyl-7,8-dihydropterin pyrophosphokinase, HPPK"/>
    <property type="match status" value="1"/>
</dbReference>
<proteinExistence type="predicted"/>
<dbReference type="InterPro" id="IPR035907">
    <property type="entry name" value="Hppk_sf"/>
</dbReference>
<evidence type="ECO:0000313" key="10">
    <source>
        <dbReference type="EMBL" id="HJB38405.1"/>
    </source>
</evidence>
<dbReference type="CDD" id="cd00483">
    <property type="entry name" value="HPPK"/>
    <property type="match status" value="1"/>
</dbReference>
<comment type="catalytic activity">
    <reaction evidence="1">
        <text>6-hydroxymethyl-7,8-dihydropterin + ATP = (7,8-dihydropterin-6-yl)methyl diphosphate + AMP + H(+)</text>
        <dbReference type="Rhea" id="RHEA:11412"/>
        <dbReference type="ChEBI" id="CHEBI:15378"/>
        <dbReference type="ChEBI" id="CHEBI:30616"/>
        <dbReference type="ChEBI" id="CHEBI:44841"/>
        <dbReference type="ChEBI" id="CHEBI:72950"/>
        <dbReference type="ChEBI" id="CHEBI:456215"/>
        <dbReference type="EC" id="2.7.6.3"/>
    </reaction>
</comment>
<comment type="pathway">
    <text evidence="2">Cofactor biosynthesis; tetrahydrofolate biosynthesis; 2-amino-4-hydroxy-6-hydroxymethyl-7,8-dihydropteridine diphosphate from 7,8-dihydroneopterin triphosphate: step 4/4.</text>
</comment>
<dbReference type="PANTHER" id="PTHR43071">
    <property type="entry name" value="2-AMINO-4-HYDROXY-6-HYDROXYMETHYLDIHYDROPTERIDINE PYROPHOSPHOKINASE"/>
    <property type="match status" value="1"/>
</dbReference>
<feature type="domain" description="7,8-dihydro-6-hydroxymethylpterin-pyrophosphokinase" evidence="9">
    <location>
        <begin position="4"/>
        <end position="132"/>
    </location>
</feature>
<dbReference type="GO" id="GO:0046656">
    <property type="term" value="P:folic acid biosynthetic process"/>
    <property type="evidence" value="ECO:0007669"/>
    <property type="project" value="UniProtKB-KW"/>
</dbReference>
<dbReference type="NCBIfam" id="TIGR01498">
    <property type="entry name" value="folK"/>
    <property type="match status" value="1"/>
</dbReference>
<evidence type="ECO:0000256" key="1">
    <source>
        <dbReference type="ARBA" id="ARBA00000198"/>
    </source>
</evidence>
<dbReference type="EC" id="2.7.6.3" evidence="3"/>
<dbReference type="GO" id="GO:0003848">
    <property type="term" value="F:2-amino-4-hydroxy-6-hydroxymethyldihydropteridine diphosphokinase activity"/>
    <property type="evidence" value="ECO:0007669"/>
    <property type="project" value="UniProtKB-EC"/>
</dbReference>
<keyword evidence="8" id="KW-0289">Folate biosynthesis</keyword>
<evidence type="ECO:0000256" key="8">
    <source>
        <dbReference type="ARBA" id="ARBA00022909"/>
    </source>
</evidence>
<evidence type="ECO:0000256" key="7">
    <source>
        <dbReference type="ARBA" id="ARBA00022840"/>
    </source>
</evidence>
<evidence type="ECO:0000256" key="2">
    <source>
        <dbReference type="ARBA" id="ARBA00005051"/>
    </source>
</evidence>
<comment type="caution">
    <text evidence="10">The sequence shown here is derived from an EMBL/GenBank/DDBJ whole genome shotgun (WGS) entry which is preliminary data.</text>
</comment>
<organism evidence="10 11">
    <name type="scientific">Candidatus Acutalibacter ornithocaccae</name>
    <dbReference type="NCBI Taxonomy" id="2838416"/>
    <lineage>
        <taxon>Bacteria</taxon>
        <taxon>Bacillati</taxon>
        <taxon>Bacillota</taxon>
        <taxon>Clostridia</taxon>
        <taxon>Eubacteriales</taxon>
        <taxon>Acutalibacteraceae</taxon>
        <taxon>Acutalibacter</taxon>
    </lineage>
</organism>